<proteinExistence type="predicted"/>
<evidence type="ECO:0000256" key="3">
    <source>
        <dbReference type="ARBA" id="ARBA00022837"/>
    </source>
</evidence>
<dbReference type="STRING" id="2094558.A0A314YHX6"/>
<dbReference type="PROSITE" id="PS00018">
    <property type="entry name" value="EF_HAND_1"/>
    <property type="match status" value="3"/>
</dbReference>
<keyword evidence="2" id="KW-0677">Repeat</keyword>
<organism evidence="5 6">
    <name type="scientific">Prunus yedoensis var. nudiflora</name>
    <dbReference type="NCBI Taxonomy" id="2094558"/>
    <lineage>
        <taxon>Eukaryota</taxon>
        <taxon>Viridiplantae</taxon>
        <taxon>Streptophyta</taxon>
        <taxon>Embryophyta</taxon>
        <taxon>Tracheophyta</taxon>
        <taxon>Spermatophyta</taxon>
        <taxon>Magnoliopsida</taxon>
        <taxon>eudicotyledons</taxon>
        <taxon>Gunneridae</taxon>
        <taxon>Pentapetalae</taxon>
        <taxon>rosids</taxon>
        <taxon>fabids</taxon>
        <taxon>Rosales</taxon>
        <taxon>Rosaceae</taxon>
        <taxon>Amygdaloideae</taxon>
        <taxon>Amygdaleae</taxon>
        <taxon>Prunus</taxon>
    </lineage>
</organism>
<evidence type="ECO:0000256" key="1">
    <source>
        <dbReference type="ARBA" id="ARBA00022723"/>
    </source>
</evidence>
<dbReference type="CDD" id="cd00051">
    <property type="entry name" value="EFh"/>
    <property type="match status" value="1"/>
</dbReference>
<reference evidence="5 6" key="1">
    <citation type="submission" date="2018-02" db="EMBL/GenBank/DDBJ databases">
        <title>Draft genome of wild Prunus yedoensis var. nudiflora.</title>
        <authorList>
            <person name="Baek S."/>
            <person name="Kim J.-H."/>
            <person name="Choi K."/>
            <person name="Kim G.-B."/>
            <person name="Cho A."/>
            <person name="Jang H."/>
            <person name="Shin C.-H."/>
            <person name="Yu H.-J."/>
            <person name="Mun J.-H."/>
        </authorList>
    </citation>
    <scope>NUCLEOTIDE SEQUENCE [LARGE SCALE GENOMIC DNA]</scope>
    <source>
        <strain evidence="6">cv. Jeju island</strain>
        <tissue evidence="5">Leaf</tissue>
    </source>
</reference>
<dbReference type="InterPro" id="IPR011992">
    <property type="entry name" value="EF-hand-dom_pair"/>
</dbReference>
<dbReference type="InterPro" id="IPR039647">
    <property type="entry name" value="EF_hand_pair_protein_CML-like"/>
</dbReference>
<keyword evidence="3" id="KW-0106">Calcium</keyword>
<dbReference type="InterPro" id="IPR018247">
    <property type="entry name" value="EF_Hand_1_Ca_BS"/>
</dbReference>
<dbReference type="SUPFAM" id="SSF47473">
    <property type="entry name" value="EF-hand"/>
    <property type="match status" value="1"/>
</dbReference>
<dbReference type="AlphaFoldDB" id="A0A314YHX6"/>
<dbReference type="GO" id="GO:0043226">
    <property type="term" value="C:organelle"/>
    <property type="evidence" value="ECO:0007669"/>
    <property type="project" value="UniProtKB-ARBA"/>
</dbReference>
<evidence type="ECO:0000313" key="5">
    <source>
        <dbReference type="EMBL" id="PQQ05670.1"/>
    </source>
</evidence>
<dbReference type="Proteomes" id="UP000250321">
    <property type="component" value="Unassembled WGS sequence"/>
</dbReference>
<dbReference type="Pfam" id="PF13499">
    <property type="entry name" value="EF-hand_7"/>
    <property type="match status" value="2"/>
</dbReference>
<protein>
    <submittedName>
        <fullName evidence="5">Putative calcium-binding protein CML23</fullName>
    </submittedName>
</protein>
<feature type="domain" description="EF-hand" evidence="4">
    <location>
        <begin position="129"/>
        <end position="161"/>
    </location>
</feature>
<evidence type="ECO:0000259" key="4">
    <source>
        <dbReference type="PROSITE" id="PS50222"/>
    </source>
</evidence>
<evidence type="ECO:0000313" key="6">
    <source>
        <dbReference type="Proteomes" id="UP000250321"/>
    </source>
</evidence>
<accession>A0A314YHX6</accession>
<dbReference type="FunFam" id="1.10.238.10:FF:000178">
    <property type="entry name" value="Calmodulin-2 A"/>
    <property type="match status" value="1"/>
</dbReference>
<dbReference type="GO" id="GO:0005509">
    <property type="term" value="F:calcium ion binding"/>
    <property type="evidence" value="ECO:0007669"/>
    <property type="project" value="InterPro"/>
</dbReference>
<gene>
    <name evidence="5" type="ORF">Pyn_27038</name>
</gene>
<keyword evidence="1" id="KW-0479">Metal-binding</keyword>
<dbReference type="InterPro" id="IPR002048">
    <property type="entry name" value="EF_hand_dom"/>
</dbReference>
<feature type="domain" description="EF-hand" evidence="4">
    <location>
        <begin position="93"/>
        <end position="128"/>
    </location>
</feature>
<dbReference type="PANTHER" id="PTHR10891">
    <property type="entry name" value="EF-HAND CALCIUM-BINDING DOMAIN CONTAINING PROTEIN"/>
    <property type="match status" value="1"/>
</dbReference>
<dbReference type="Gene3D" id="1.10.238.10">
    <property type="entry name" value="EF-hand"/>
    <property type="match status" value="2"/>
</dbReference>
<evidence type="ECO:0000256" key="2">
    <source>
        <dbReference type="ARBA" id="ARBA00022737"/>
    </source>
</evidence>
<comment type="caution">
    <text evidence="5">The sequence shown here is derived from an EMBL/GenBank/DDBJ whole genome shotgun (WGS) entry which is preliminary data.</text>
</comment>
<keyword evidence="6" id="KW-1185">Reference proteome</keyword>
<feature type="domain" description="EF-hand" evidence="4">
    <location>
        <begin position="24"/>
        <end position="59"/>
    </location>
</feature>
<sequence>MSKSNLVSSSPNPSWIGSGVGAVGSREQLEIIFNKFDKNGDGKISCDELREVFGELGSDTSSLEEVSSIMAEFDRDGDGHIDILEFAELMNGGSSQELRDAFDLYDLDKNGLISASELHEVMKRLGQKCSRQDCVRMISNVDADGDGHVNFDEFKKMMNPR</sequence>
<name>A0A314YHX6_PRUYE</name>
<dbReference type="SMART" id="SM00054">
    <property type="entry name" value="EFh"/>
    <property type="match status" value="4"/>
</dbReference>
<feature type="domain" description="EF-hand" evidence="4">
    <location>
        <begin position="61"/>
        <end position="90"/>
    </location>
</feature>
<dbReference type="PROSITE" id="PS50222">
    <property type="entry name" value="EF_HAND_2"/>
    <property type="match status" value="4"/>
</dbReference>
<dbReference type="EMBL" id="PJQY01001057">
    <property type="protein sequence ID" value="PQQ05670.1"/>
    <property type="molecule type" value="Genomic_DNA"/>
</dbReference>
<dbReference type="OrthoDB" id="26525at2759"/>